<dbReference type="Proteomes" id="UP000055048">
    <property type="component" value="Unassembled WGS sequence"/>
</dbReference>
<keyword evidence="3" id="KW-1185">Reference proteome</keyword>
<evidence type="ECO:0000313" key="2">
    <source>
        <dbReference type="EMBL" id="KRX48645.1"/>
    </source>
</evidence>
<reference evidence="2 3" key="1">
    <citation type="submission" date="2015-01" db="EMBL/GenBank/DDBJ databases">
        <title>Evolution of Trichinella species and genotypes.</title>
        <authorList>
            <person name="Korhonen P.K."/>
            <person name="Edoardo P."/>
            <person name="Giuseppe L.R."/>
            <person name="Gasser R.B."/>
        </authorList>
    </citation>
    <scope>NUCLEOTIDE SEQUENCE [LARGE SCALE GENOMIC DNA]</scope>
    <source>
        <strain evidence="2">ISS417</strain>
    </source>
</reference>
<evidence type="ECO:0000313" key="3">
    <source>
        <dbReference type="Proteomes" id="UP000055048"/>
    </source>
</evidence>
<proteinExistence type="predicted"/>
<gene>
    <name evidence="2" type="ORF">T05_6917</name>
</gene>
<dbReference type="AlphaFoldDB" id="A0A0V0UBY2"/>
<sequence length="59" mass="6315">MSCMYCVALGKSTASLLSALTMVYDVNALFVSKCDKESDKGSVGVWNSGIHSEKKLSSH</sequence>
<comment type="caution">
    <text evidence="2">The sequence shown here is derived from an EMBL/GenBank/DDBJ whole genome shotgun (WGS) entry which is preliminary data.</text>
</comment>
<name>A0A0V0UBY2_9BILA</name>
<accession>A0A0V0UBY2</accession>
<feature type="chain" id="PRO_5006870015" evidence="1">
    <location>
        <begin position="29"/>
        <end position="59"/>
    </location>
</feature>
<feature type="signal peptide" evidence="1">
    <location>
        <begin position="1"/>
        <end position="28"/>
    </location>
</feature>
<protein>
    <submittedName>
        <fullName evidence="2">Uncharacterized protein</fullName>
    </submittedName>
</protein>
<evidence type="ECO:0000256" key="1">
    <source>
        <dbReference type="SAM" id="SignalP"/>
    </source>
</evidence>
<organism evidence="2 3">
    <name type="scientific">Trichinella murrelli</name>
    <dbReference type="NCBI Taxonomy" id="144512"/>
    <lineage>
        <taxon>Eukaryota</taxon>
        <taxon>Metazoa</taxon>
        <taxon>Ecdysozoa</taxon>
        <taxon>Nematoda</taxon>
        <taxon>Enoplea</taxon>
        <taxon>Dorylaimia</taxon>
        <taxon>Trichinellida</taxon>
        <taxon>Trichinellidae</taxon>
        <taxon>Trichinella</taxon>
    </lineage>
</organism>
<dbReference type="EMBL" id="JYDJ01000026">
    <property type="protein sequence ID" value="KRX48645.1"/>
    <property type="molecule type" value="Genomic_DNA"/>
</dbReference>
<keyword evidence="1" id="KW-0732">Signal</keyword>